<feature type="signal peptide" evidence="1">
    <location>
        <begin position="1"/>
        <end position="37"/>
    </location>
</feature>
<dbReference type="Proteomes" id="UP000192726">
    <property type="component" value="Chromosome"/>
</dbReference>
<evidence type="ECO:0000256" key="1">
    <source>
        <dbReference type="SAM" id="SignalP"/>
    </source>
</evidence>
<dbReference type="OrthoDB" id="4205682at2"/>
<feature type="chain" id="PRO_5012391961" description="Lipoprotein" evidence="1">
    <location>
        <begin position="38"/>
        <end position="163"/>
    </location>
</feature>
<evidence type="ECO:0000313" key="3">
    <source>
        <dbReference type="Proteomes" id="UP000192726"/>
    </source>
</evidence>
<gene>
    <name evidence="2" type="ORF">B1H19_04970</name>
</gene>
<protein>
    <recommendedName>
        <fullName evidence="4">Lipoprotein</fullName>
    </recommendedName>
</protein>
<dbReference type="KEGG" id="sgv:B1H19_04970"/>
<name>A0A1V0TL05_9ACTN</name>
<sequence length="163" mass="17047">MHRTQSAAPRTTTRKKAAIAAGLAATAALGALATAQAADASTATAAAPATTPYVVNHYGEQNADKGHPERSPKNLVLSEFTSAGGLHWQQWGAKKAVATGKITGNWCLDTCLDKPLKATVTLSDPKTVHGKRVFSRFTLHLSGKPGAYDSVEDLQGKRPLATS</sequence>
<keyword evidence="1" id="KW-0732">Signal</keyword>
<dbReference type="EMBL" id="CP020569">
    <property type="protein sequence ID" value="ARF53614.1"/>
    <property type="molecule type" value="Genomic_DNA"/>
</dbReference>
<proteinExistence type="predicted"/>
<accession>A0A1V0TL05</accession>
<keyword evidence="3" id="KW-1185">Reference proteome</keyword>
<dbReference type="RefSeq" id="WP_083103404.1">
    <property type="nucleotide sequence ID" value="NZ_CP020569.1"/>
</dbReference>
<evidence type="ECO:0008006" key="4">
    <source>
        <dbReference type="Google" id="ProtNLM"/>
    </source>
</evidence>
<dbReference type="STRING" id="553510.B1H19_04970"/>
<evidence type="ECO:0000313" key="2">
    <source>
        <dbReference type="EMBL" id="ARF53614.1"/>
    </source>
</evidence>
<reference evidence="2 3" key="1">
    <citation type="submission" date="2017-04" db="EMBL/GenBank/DDBJ databases">
        <title>Complete Genome Sequence of Streptomyces gilvosporeus F607, a Capable Producer of Natamycin.</title>
        <authorList>
            <person name="Zong G."/>
            <person name="Zhong C."/>
            <person name="Fu J."/>
            <person name="Qin R."/>
            <person name="Cao G."/>
        </authorList>
    </citation>
    <scope>NUCLEOTIDE SEQUENCE [LARGE SCALE GENOMIC DNA]</scope>
    <source>
        <strain evidence="2 3">F607</strain>
    </source>
</reference>
<organism evidence="2 3">
    <name type="scientific">Streptomyces gilvosporeus</name>
    <dbReference type="NCBI Taxonomy" id="553510"/>
    <lineage>
        <taxon>Bacteria</taxon>
        <taxon>Bacillati</taxon>
        <taxon>Actinomycetota</taxon>
        <taxon>Actinomycetes</taxon>
        <taxon>Kitasatosporales</taxon>
        <taxon>Streptomycetaceae</taxon>
        <taxon>Streptomyces</taxon>
    </lineage>
</organism>
<dbReference type="AlphaFoldDB" id="A0A1V0TL05"/>